<dbReference type="RefSeq" id="WP_345211792.1">
    <property type="nucleotide sequence ID" value="NZ_BAABFT010000007.1"/>
</dbReference>
<evidence type="ECO:0000313" key="5">
    <source>
        <dbReference type="EMBL" id="GAA4326073.1"/>
    </source>
</evidence>
<evidence type="ECO:0000256" key="2">
    <source>
        <dbReference type="ARBA" id="ARBA00022603"/>
    </source>
</evidence>
<keyword evidence="2" id="KW-0489">Methyltransferase</keyword>
<feature type="domain" description="Thymidylate synthase/dCMP hydroxymethylase" evidence="4">
    <location>
        <begin position="16"/>
        <end position="243"/>
    </location>
</feature>
<organism evidence="5 6">
    <name type="scientific">Mucilaginibacter gynuensis</name>
    <dbReference type="NCBI Taxonomy" id="1302236"/>
    <lineage>
        <taxon>Bacteria</taxon>
        <taxon>Pseudomonadati</taxon>
        <taxon>Bacteroidota</taxon>
        <taxon>Sphingobacteriia</taxon>
        <taxon>Sphingobacteriales</taxon>
        <taxon>Sphingobacteriaceae</taxon>
        <taxon>Mucilaginibacter</taxon>
    </lineage>
</organism>
<reference evidence="6" key="1">
    <citation type="journal article" date="2019" name="Int. J. Syst. Evol. Microbiol.">
        <title>The Global Catalogue of Microorganisms (GCM) 10K type strain sequencing project: providing services to taxonomists for standard genome sequencing and annotation.</title>
        <authorList>
            <consortium name="The Broad Institute Genomics Platform"/>
            <consortium name="The Broad Institute Genome Sequencing Center for Infectious Disease"/>
            <person name="Wu L."/>
            <person name="Ma J."/>
        </authorList>
    </citation>
    <scope>NUCLEOTIDE SEQUENCE [LARGE SCALE GENOMIC DNA]</scope>
    <source>
        <strain evidence="6">JCM 17705</strain>
    </source>
</reference>
<gene>
    <name evidence="5" type="ORF">GCM10023149_28680</name>
</gene>
<dbReference type="InterPro" id="IPR023451">
    <property type="entry name" value="Thymidate_synth/dCMP_Mease_dom"/>
</dbReference>
<dbReference type="Proteomes" id="UP001500582">
    <property type="component" value="Unassembled WGS sequence"/>
</dbReference>
<dbReference type="Pfam" id="PF00303">
    <property type="entry name" value="Thymidylat_synt"/>
    <property type="match status" value="1"/>
</dbReference>
<evidence type="ECO:0000313" key="6">
    <source>
        <dbReference type="Proteomes" id="UP001500582"/>
    </source>
</evidence>
<keyword evidence="6" id="KW-1185">Reference proteome</keyword>
<keyword evidence="3" id="KW-0808">Transferase</keyword>
<sequence>MSELRFDSINDAQLYLLKDLLENGTDVKTRGLITKEITPFFFAVTNPRKRITTLNGRNWNFAAALGELSWHLAVSNDLEFITSYLSGWKYYSADQKIITGSCYGKKIFNKGPSRKSQWDKVTAVLKNDHQSRRAVIGLFDTSGDIDETIPDVSCTISLQFLVRNNCVDIIVNMRSNDAIWGLPFDFFFFSYLQELMAFELSLDVGIYHHMAGSMHIYERHYDMAEQIIGNVQHEAFEMPPVRTDETEFFLRTERKIRSGKMTFAEIEHLQIDNYWKELLEILFHYYLKKNHFVTNSGNLDFLKHNPYQELV</sequence>
<dbReference type="InterPro" id="IPR036926">
    <property type="entry name" value="Thymidate_synth/dCMP_Mease_sf"/>
</dbReference>
<dbReference type="EC" id="2.1.1.45" evidence="1"/>
<proteinExistence type="predicted"/>
<dbReference type="Gene3D" id="3.30.572.10">
    <property type="entry name" value="Thymidylate synthase/dCMP hydroxymethylase domain"/>
    <property type="match status" value="1"/>
</dbReference>
<dbReference type="EMBL" id="BAABFT010000007">
    <property type="protein sequence ID" value="GAA4326073.1"/>
    <property type="molecule type" value="Genomic_DNA"/>
</dbReference>
<dbReference type="InterPro" id="IPR045097">
    <property type="entry name" value="Thymidate_synth/dCMP_Mease"/>
</dbReference>
<dbReference type="PRINTS" id="PR00108">
    <property type="entry name" value="THYMDSNTHASE"/>
</dbReference>
<dbReference type="PANTHER" id="PTHR11548:SF9">
    <property type="entry name" value="THYMIDYLATE SYNTHASE"/>
    <property type="match status" value="1"/>
</dbReference>
<accession>A0ABP8GL86</accession>
<protein>
    <recommendedName>
        <fullName evidence="1">thymidylate synthase</fullName>
        <ecNumber evidence="1">2.1.1.45</ecNumber>
    </recommendedName>
</protein>
<name>A0ABP8GL86_9SPHI</name>
<dbReference type="SUPFAM" id="SSF55831">
    <property type="entry name" value="Thymidylate synthase/dCMP hydroxymethylase"/>
    <property type="match status" value="1"/>
</dbReference>
<evidence type="ECO:0000256" key="1">
    <source>
        <dbReference type="ARBA" id="ARBA00011947"/>
    </source>
</evidence>
<dbReference type="InterPro" id="IPR000398">
    <property type="entry name" value="Thymidylate_synthase"/>
</dbReference>
<evidence type="ECO:0000256" key="3">
    <source>
        <dbReference type="ARBA" id="ARBA00022679"/>
    </source>
</evidence>
<comment type="caution">
    <text evidence="5">The sequence shown here is derived from an EMBL/GenBank/DDBJ whole genome shotgun (WGS) entry which is preliminary data.</text>
</comment>
<dbReference type="PANTHER" id="PTHR11548">
    <property type="entry name" value="THYMIDYLATE SYNTHASE 1"/>
    <property type="match status" value="1"/>
</dbReference>
<evidence type="ECO:0000259" key="4">
    <source>
        <dbReference type="Pfam" id="PF00303"/>
    </source>
</evidence>